<dbReference type="SUPFAM" id="SSF53756">
    <property type="entry name" value="UDP-Glycosyltransferase/glycogen phosphorylase"/>
    <property type="match status" value="1"/>
</dbReference>
<dbReference type="Gene3D" id="3.40.50.2000">
    <property type="entry name" value="Glycogen Phosphorylase B"/>
    <property type="match status" value="1"/>
</dbReference>
<proteinExistence type="predicted"/>
<keyword evidence="2" id="KW-1185">Reference proteome</keyword>
<protein>
    <recommendedName>
        <fullName evidence="3">Glycosyl transferase family 28 C-terminal domain-containing protein</fullName>
    </recommendedName>
</protein>
<evidence type="ECO:0000313" key="1">
    <source>
        <dbReference type="EMBL" id="MDU0344964.1"/>
    </source>
</evidence>
<organism evidence="1 2">
    <name type="scientific">Microbacterium phycohabitans</name>
    <dbReference type="NCBI Taxonomy" id="3075993"/>
    <lineage>
        <taxon>Bacteria</taxon>
        <taxon>Bacillati</taxon>
        <taxon>Actinomycetota</taxon>
        <taxon>Actinomycetes</taxon>
        <taxon>Micrococcales</taxon>
        <taxon>Microbacteriaceae</taxon>
        <taxon>Microbacterium</taxon>
    </lineage>
</organism>
<comment type="caution">
    <text evidence="1">The sequence shown here is derived from an EMBL/GenBank/DDBJ whole genome shotgun (WGS) entry which is preliminary data.</text>
</comment>
<dbReference type="EMBL" id="JAWDIT010000002">
    <property type="protein sequence ID" value="MDU0344964.1"/>
    <property type="molecule type" value="Genomic_DNA"/>
</dbReference>
<evidence type="ECO:0008006" key="3">
    <source>
        <dbReference type="Google" id="ProtNLM"/>
    </source>
</evidence>
<sequence>MVIGWYVHHHGYGHVARFLAVQPHVRVPVVAFSSMPRPSTLPAAVEWIELPPDADEFESADGSRRDPRDADPTVRGHLHWAPHGHPGHRSRLAAIATASVDRNLDAFVVDVSAEVVAFARLLGLRTIAVTQPGARTDAPHALAYGLADRIVAPWAHGAVPTAGLTAHADRVMWTGGISRYDGRAPDGPREERSVLVLGRVLEDAVREEATARLRERGWDVTAIGHDAASRVDDPWPLLSRSTVVVSAAGQNSVADLASARARAVVVAQERPFDEQAHTAEALERWGLARRADTTVSADALTALVEAAADDEPDWSRWQVAGGAERMAAAVEAVLS</sequence>
<gene>
    <name evidence="1" type="ORF">RWH44_04545</name>
</gene>
<accession>A0ABU3SJI4</accession>
<reference evidence="1 2" key="1">
    <citation type="submission" date="2023-09" db="EMBL/GenBank/DDBJ databases">
        <title>Microbacterium fusihabitans sp. nov., Microbacterium phycihabitans sp. nov., and Microbacterium cervinum sp. nov., isolated from dried seaweeds of beach.</title>
        <authorList>
            <person name="Lee S.D."/>
        </authorList>
    </citation>
    <scope>NUCLEOTIDE SEQUENCE [LARGE SCALE GENOMIC DNA]</scope>
    <source>
        <strain evidence="1 2">KSW2-29</strain>
    </source>
</reference>
<dbReference type="RefSeq" id="WP_316003636.1">
    <property type="nucleotide sequence ID" value="NZ_JAWDIT010000002.1"/>
</dbReference>
<dbReference type="Proteomes" id="UP001261125">
    <property type="component" value="Unassembled WGS sequence"/>
</dbReference>
<evidence type="ECO:0000313" key="2">
    <source>
        <dbReference type="Proteomes" id="UP001261125"/>
    </source>
</evidence>
<name>A0ABU3SJI4_9MICO</name>